<comment type="caution">
    <text evidence="1">The sequence shown here is derived from an EMBL/GenBank/DDBJ whole genome shotgun (WGS) entry which is preliminary data.</text>
</comment>
<feature type="non-terminal residue" evidence="1">
    <location>
        <position position="1"/>
    </location>
</feature>
<dbReference type="Proteomes" id="UP000768646">
    <property type="component" value="Unassembled WGS sequence"/>
</dbReference>
<evidence type="ECO:0000313" key="2">
    <source>
        <dbReference type="Proteomes" id="UP000768646"/>
    </source>
</evidence>
<protein>
    <submittedName>
        <fullName evidence="1">Uncharacterized protein</fullName>
    </submittedName>
</protein>
<reference evidence="1 2" key="1">
    <citation type="journal article" date="2021" name="Commun. Biol.">
        <title>Genomic insights into the host specific adaptation of the Pneumocystis genus.</title>
        <authorList>
            <person name="Cisse O.H."/>
            <person name="Ma L."/>
            <person name="Dekker J.P."/>
            <person name="Khil P.P."/>
            <person name="Youn J.-H."/>
            <person name="Brenchley J.M."/>
            <person name="Blair R."/>
            <person name="Pahar B."/>
            <person name="Chabe M."/>
            <person name="Van Rompay K.K.A."/>
            <person name="Keesler R."/>
            <person name="Sukura A."/>
            <person name="Hirsch V."/>
            <person name="Kutty G."/>
            <person name="Liu Y."/>
            <person name="Peng L."/>
            <person name="Chen J."/>
            <person name="Song J."/>
            <person name="Weissenbacher-Lang C."/>
            <person name="Xu J."/>
            <person name="Upham N.S."/>
            <person name="Stajich J.E."/>
            <person name="Cuomo C.A."/>
            <person name="Cushion M.T."/>
            <person name="Kovacs J.A."/>
        </authorList>
    </citation>
    <scope>NUCLEOTIDE SEQUENCE [LARGE SCALE GENOMIC DNA]</scope>
    <source>
        <strain evidence="1 2">RABM</strain>
    </source>
</reference>
<keyword evidence="2" id="KW-1185">Reference proteome</keyword>
<dbReference type="EMBL" id="JABTEG010000007">
    <property type="protein sequence ID" value="KAG4304540.1"/>
    <property type="molecule type" value="Genomic_DNA"/>
</dbReference>
<name>A0ACB7CBW8_9ASCO</name>
<organism evidence="1 2">
    <name type="scientific">Pneumocystis oryctolagi</name>
    <dbReference type="NCBI Taxonomy" id="42067"/>
    <lineage>
        <taxon>Eukaryota</taxon>
        <taxon>Fungi</taxon>
        <taxon>Dikarya</taxon>
        <taxon>Ascomycota</taxon>
        <taxon>Taphrinomycotina</taxon>
        <taxon>Pneumocystomycetes</taxon>
        <taxon>Pneumocystaceae</taxon>
        <taxon>Pneumocystis</taxon>
    </lineage>
</organism>
<evidence type="ECO:0000313" key="1">
    <source>
        <dbReference type="EMBL" id="KAG4304540.1"/>
    </source>
</evidence>
<sequence length="358" mass="40941">KNGIFNAFFSFFYAKFPQFQIKYHQNHNSTFSCQNKETYTSKDFLGPRYLYTRLKKKKIIKKSYYEILNIVEQMRQLKRESLDIKSSLSNKAFIEKVGKLIPSIVSADELFLITEVILKAPVSESIFKKKKDFCKFLIQIASLKGSELAALYIADKKAKSGSHDQLSQALFIYKTLSMKGNAKASLILGNFAAKLNDDKQAENFYLKSIKKENSDAMVALAVLKKRLGKDAEAKYWFIRASEMNNAEGHFGRSLYTSNEESLYYLLQAASNGVIEAAHNLGTIYRKQGNILLSKEWYEVAAFSGFQVSQMNLARLYEEEGSFDKSLFWAREAQKQGGNIIEEAKEFENALLKKCPYLK</sequence>
<gene>
    <name evidence="1" type="ORF">PORY_001933</name>
</gene>
<proteinExistence type="predicted"/>
<accession>A0ACB7CBW8</accession>